<dbReference type="EMBL" id="JAERRJ010000014">
    <property type="protein sequence ID" value="MBL1079184.1"/>
    <property type="molecule type" value="Genomic_DNA"/>
</dbReference>
<feature type="chain" id="PRO_5045794459" description="Pyridine nucleotide-disulfide oxidoreductase" evidence="1">
    <location>
        <begin position="17"/>
        <end position="171"/>
    </location>
</feature>
<keyword evidence="1" id="KW-0732">Signal</keyword>
<comment type="caution">
    <text evidence="2">The sequence shown here is derived from an EMBL/GenBank/DDBJ whole genome shotgun (WGS) entry which is preliminary data.</text>
</comment>
<evidence type="ECO:0008006" key="4">
    <source>
        <dbReference type="Google" id="ProtNLM"/>
    </source>
</evidence>
<keyword evidence="3" id="KW-1185">Reference proteome</keyword>
<reference evidence="2 3" key="1">
    <citation type="submission" date="2021-01" db="EMBL/GenBank/DDBJ databases">
        <title>WGS of actinomycetes isolated from Thailand.</title>
        <authorList>
            <person name="Thawai C."/>
        </authorList>
    </citation>
    <scope>NUCLEOTIDE SEQUENCE [LARGE SCALE GENOMIC DNA]</scope>
    <source>
        <strain evidence="2 3">LPG 2</strain>
    </source>
</reference>
<organism evidence="2 3">
    <name type="scientific">Nocardia acididurans</name>
    <dbReference type="NCBI Taxonomy" id="2802282"/>
    <lineage>
        <taxon>Bacteria</taxon>
        <taxon>Bacillati</taxon>
        <taxon>Actinomycetota</taxon>
        <taxon>Actinomycetes</taxon>
        <taxon>Mycobacteriales</taxon>
        <taxon>Nocardiaceae</taxon>
        <taxon>Nocardia</taxon>
    </lineage>
</organism>
<accession>A0ABS1MF27</accession>
<sequence>MGVTFAVIAAAMLALAGCSAVEKGVQAIEDAPKSDTARAKVGDCINVIKASTIDSETEPVACTDNRAVYQVAEVHDSKVECSADYTSYEETLGSGTLAYMCLAPNFKEGLCYSDSMLTGYKYVDCAASEASFKVLQRIDGQADGELCSADANQYFTLTKPPTTFCTGSPKS</sequence>
<evidence type="ECO:0000313" key="3">
    <source>
        <dbReference type="Proteomes" id="UP000602198"/>
    </source>
</evidence>
<dbReference type="Proteomes" id="UP000602198">
    <property type="component" value="Unassembled WGS sequence"/>
</dbReference>
<evidence type="ECO:0000313" key="2">
    <source>
        <dbReference type="EMBL" id="MBL1079184.1"/>
    </source>
</evidence>
<gene>
    <name evidence="2" type="ORF">JK358_32745</name>
</gene>
<evidence type="ECO:0000256" key="1">
    <source>
        <dbReference type="SAM" id="SignalP"/>
    </source>
</evidence>
<proteinExistence type="predicted"/>
<protein>
    <recommendedName>
        <fullName evidence="4">Pyridine nucleotide-disulfide oxidoreductase</fullName>
    </recommendedName>
</protein>
<feature type="signal peptide" evidence="1">
    <location>
        <begin position="1"/>
        <end position="16"/>
    </location>
</feature>
<name>A0ABS1MF27_9NOCA</name>